<dbReference type="Pfam" id="PF25362">
    <property type="entry name" value="bPH_11"/>
    <property type="match status" value="1"/>
</dbReference>
<gene>
    <name evidence="3" type="ORF">GCM10009720_13690</name>
</gene>
<evidence type="ECO:0000259" key="2">
    <source>
        <dbReference type="Pfam" id="PF25362"/>
    </source>
</evidence>
<name>A0ABP5FUE0_9MICC</name>
<accession>A0ABP5FUE0</accession>
<dbReference type="InterPro" id="IPR057446">
    <property type="entry name" value="PH_bac"/>
</dbReference>
<feature type="transmembrane region" description="Helical" evidence="1">
    <location>
        <begin position="6"/>
        <end position="25"/>
    </location>
</feature>
<dbReference type="RefSeq" id="WP_343956891.1">
    <property type="nucleotide sequence ID" value="NZ_BAAAMN010000021.1"/>
</dbReference>
<protein>
    <recommendedName>
        <fullName evidence="2">PH domain-containing protein</fullName>
    </recommendedName>
</protein>
<evidence type="ECO:0000313" key="4">
    <source>
        <dbReference type="Proteomes" id="UP001501461"/>
    </source>
</evidence>
<dbReference type="Proteomes" id="UP001501461">
    <property type="component" value="Unassembled WGS sequence"/>
</dbReference>
<comment type="caution">
    <text evidence="3">The sequence shown here is derived from an EMBL/GenBank/DDBJ whole genome shotgun (WGS) entry which is preliminary data.</text>
</comment>
<sequence length="169" mass="18656">MDETTFTVTLSAILIVGIIVGIIFGRRNRTKRQQHIAPPPEVPQQLLDGEPNTAIEGTYVNTVLGQELLERVTAHRLGNRSAAHLEVHNDGIVMLRIGEPNFFIPIDDIIATSTISGIAGKFVEKDGIFAITWQLQDTEVTTGFRTQSIADHQELRTELDTLTNGRQTA</sequence>
<keyword evidence="1" id="KW-0472">Membrane</keyword>
<evidence type="ECO:0000313" key="3">
    <source>
        <dbReference type="EMBL" id="GAA2034341.1"/>
    </source>
</evidence>
<dbReference type="EMBL" id="BAAAMN010000021">
    <property type="protein sequence ID" value="GAA2034341.1"/>
    <property type="molecule type" value="Genomic_DNA"/>
</dbReference>
<keyword evidence="1" id="KW-0812">Transmembrane</keyword>
<feature type="domain" description="PH" evidence="2">
    <location>
        <begin position="39"/>
        <end position="158"/>
    </location>
</feature>
<keyword evidence="1" id="KW-1133">Transmembrane helix</keyword>
<reference evidence="4" key="1">
    <citation type="journal article" date="2019" name="Int. J. Syst. Evol. Microbiol.">
        <title>The Global Catalogue of Microorganisms (GCM) 10K type strain sequencing project: providing services to taxonomists for standard genome sequencing and annotation.</title>
        <authorList>
            <consortium name="The Broad Institute Genomics Platform"/>
            <consortium name="The Broad Institute Genome Sequencing Center for Infectious Disease"/>
            <person name="Wu L."/>
            <person name="Ma J."/>
        </authorList>
    </citation>
    <scope>NUCLEOTIDE SEQUENCE [LARGE SCALE GENOMIC DNA]</scope>
    <source>
        <strain evidence="4">JCM 13595</strain>
    </source>
</reference>
<evidence type="ECO:0000256" key="1">
    <source>
        <dbReference type="SAM" id="Phobius"/>
    </source>
</evidence>
<organism evidence="3 4">
    <name type="scientific">Yaniella flava</name>
    <dbReference type="NCBI Taxonomy" id="287930"/>
    <lineage>
        <taxon>Bacteria</taxon>
        <taxon>Bacillati</taxon>
        <taxon>Actinomycetota</taxon>
        <taxon>Actinomycetes</taxon>
        <taxon>Micrococcales</taxon>
        <taxon>Micrococcaceae</taxon>
        <taxon>Yaniella</taxon>
    </lineage>
</organism>
<keyword evidence="4" id="KW-1185">Reference proteome</keyword>
<proteinExistence type="predicted"/>